<keyword evidence="1" id="KW-0489">Methyltransferase</keyword>
<evidence type="ECO:0000259" key="4">
    <source>
        <dbReference type="Pfam" id="PF00891"/>
    </source>
</evidence>
<dbReference type="GO" id="GO:0008171">
    <property type="term" value="F:O-methyltransferase activity"/>
    <property type="evidence" value="ECO:0007669"/>
    <property type="project" value="InterPro"/>
</dbReference>
<dbReference type="InterPro" id="IPR036388">
    <property type="entry name" value="WH-like_DNA-bd_sf"/>
</dbReference>
<dbReference type="GO" id="GO:0032259">
    <property type="term" value="P:methylation"/>
    <property type="evidence" value="ECO:0007669"/>
    <property type="project" value="UniProtKB-KW"/>
</dbReference>
<comment type="caution">
    <text evidence="6">The sequence shown here is derived from an EMBL/GenBank/DDBJ whole genome shotgun (WGS) entry which is preliminary data.</text>
</comment>
<dbReference type="EMBL" id="MAVT02000488">
    <property type="protein sequence ID" value="POS75431.1"/>
    <property type="molecule type" value="Genomic_DNA"/>
</dbReference>
<dbReference type="PANTHER" id="PTHR43712:SF2">
    <property type="entry name" value="O-METHYLTRANSFERASE CICE"/>
    <property type="match status" value="1"/>
</dbReference>
<evidence type="ECO:0000256" key="3">
    <source>
        <dbReference type="ARBA" id="ARBA00022691"/>
    </source>
</evidence>
<keyword evidence="7" id="KW-1185">Reference proteome</keyword>
<dbReference type="Pfam" id="PF00891">
    <property type="entry name" value="Methyltransf_2"/>
    <property type="match status" value="1"/>
</dbReference>
<dbReference type="AlphaFoldDB" id="A0A2P5HYU8"/>
<organism evidence="6 7">
    <name type="scientific">Diaporthe helianthi</name>
    <dbReference type="NCBI Taxonomy" id="158607"/>
    <lineage>
        <taxon>Eukaryota</taxon>
        <taxon>Fungi</taxon>
        <taxon>Dikarya</taxon>
        <taxon>Ascomycota</taxon>
        <taxon>Pezizomycotina</taxon>
        <taxon>Sordariomycetes</taxon>
        <taxon>Sordariomycetidae</taxon>
        <taxon>Diaporthales</taxon>
        <taxon>Diaporthaceae</taxon>
        <taxon>Diaporthe</taxon>
    </lineage>
</organism>
<dbReference type="Gene3D" id="3.40.50.150">
    <property type="entry name" value="Vaccinia Virus protein VP39"/>
    <property type="match status" value="1"/>
</dbReference>
<dbReference type="GO" id="GO:0046983">
    <property type="term" value="F:protein dimerization activity"/>
    <property type="evidence" value="ECO:0007669"/>
    <property type="project" value="InterPro"/>
</dbReference>
<feature type="domain" description="O-methyltransferase C-terminal" evidence="4">
    <location>
        <begin position="216"/>
        <end position="399"/>
    </location>
</feature>
<dbReference type="Proteomes" id="UP000094444">
    <property type="component" value="Unassembled WGS sequence"/>
</dbReference>
<dbReference type="OrthoDB" id="1606438at2759"/>
<dbReference type="SUPFAM" id="SSF53335">
    <property type="entry name" value="S-adenosyl-L-methionine-dependent methyltransferases"/>
    <property type="match status" value="1"/>
</dbReference>
<feature type="domain" description="O-methyltransferase dimerisation" evidence="5">
    <location>
        <begin position="81"/>
        <end position="156"/>
    </location>
</feature>
<keyword evidence="3" id="KW-0949">S-adenosyl-L-methionine</keyword>
<evidence type="ECO:0000259" key="5">
    <source>
        <dbReference type="Pfam" id="PF08100"/>
    </source>
</evidence>
<dbReference type="InParanoid" id="A0A2P5HYU8"/>
<keyword evidence="2" id="KW-0808">Transferase</keyword>
<evidence type="ECO:0000313" key="6">
    <source>
        <dbReference type="EMBL" id="POS75431.1"/>
    </source>
</evidence>
<evidence type="ECO:0000256" key="2">
    <source>
        <dbReference type="ARBA" id="ARBA00022679"/>
    </source>
</evidence>
<dbReference type="InterPro" id="IPR001077">
    <property type="entry name" value="COMT_C"/>
</dbReference>
<dbReference type="InterPro" id="IPR029063">
    <property type="entry name" value="SAM-dependent_MTases_sf"/>
</dbReference>
<dbReference type="InterPro" id="IPR012967">
    <property type="entry name" value="COMT_dimerisation"/>
</dbReference>
<dbReference type="PROSITE" id="PS51683">
    <property type="entry name" value="SAM_OMT_II"/>
    <property type="match status" value="1"/>
</dbReference>
<dbReference type="SUPFAM" id="SSF46785">
    <property type="entry name" value="Winged helix' DNA-binding domain"/>
    <property type="match status" value="1"/>
</dbReference>
<evidence type="ECO:0000313" key="7">
    <source>
        <dbReference type="Proteomes" id="UP000094444"/>
    </source>
</evidence>
<reference evidence="6" key="1">
    <citation type="submission" date="2017-09" db="EMBL/GenBank/DDBJ databases">
        <title>Polyketide synthases of a Diaporthe helianthi virulent isolate.</title>
        <authorList>
            <person name="Baroncelli R."/>
        </authorList>
    </citation>
    <scope>NUCLEOTIDE SEQUENCE [LARGE SCALE GENOMIC DNA]</scope>
    <source>
        <strain evidence="6">7/96</strain>
    </source>
</reference>
<dbReference type="PANTHER" id="PTHR43712">
    <property type="entry name" value="PUTATIVE (AFU_ORTHOLOGUE AFUA_4G14580)-RELATED"/>
    <property type="match status" value="1"/>
</dbReference>
<name>A0A2P5HYU8_DIAHE</name>
<accession>A0A2P5HYU8</accession>
<dbReference type="Gene3D" id="1.10.10.10">
    <property type="entry name" value="Winged helix-like DNA-binding domain superfamily/Winged helix DNA-binding domain"/>
    <property type="match status" value="1"/>
</dbReference>
<proteinExistence type="predicted"/>
<sequence>MSVPSTEEHRRAMESVLRSLASALELAMGQLDGDFKASLDTALHNTEELPDKILYSAASEVLDLLSKVRLLLEPAHLILADHFLGYTNTKALCTAVELKVADQLESGPKTVAYLAQHCNARKDRLKQVLRTLHNNGIFSLDAAGDRIQNNRVSEILKTNHWTQWHNWVDLYGNEFYDMARSIPESCKVDAIRCPAQINFDTDDSMFKYFTDQGWLNKFHKTLSGGAIAQAPGILSDYPWEEVASSTVIDIGGGGGGLIALLLRQFKSMRGSILETAAVIEQAKSNFHGQDGQYADVGDRVAPEDLIAGNFFQEVPASEVYTMKWVLHDWNDEKAVNILRNIRQSVTKGPYSRLIIFESLLEDGNRGRLARYADMNMMIAVGGKERDEVSWRRLAEGTGWKLRNIYRLRNAWPCAIEFIPDWAGDNITMQQQQQQSSESPVDSDTLTASMKFLEAWNASRGVPFVRMSPAPGYNRMNFEWKDYPVQIRSARRTKGDFSLDNNGFAYFEDEIAQDLVDGLRGNNRDAMQQSYYRHVEAFVKKITGSRRVILFDHTLRKRRPELSKTQNDDGKEQPATMVLKFPAIMLSHALIRSQVHCDQSEWGALRRLQANIGDDENIDDLLKGRVQMIK</sequence>
<dbReference type="Pfam" id="PF08100">
    <property type="entry name" value="Dimerisation"/>
    <property type="match status" value="1"/>
</dbReference>
<protein>
    <submittedName>
        <fullName evidence="6">Uncharacterized protein</fullName>
    </submittedName>
</protein>
<evidence type="ECO:0000256" key="1">
    <source>
        <dbReference type="ARBA" id="ARBA00022603"/>
    </source>
</evidence>
<gene>
    <name evidence="6" type="ORF">DHEL01_v206173</name>
</gene>
<dbReference type="InterPro" id="IPR036390">
    <property type="entry name" value="WH_DNA-bd_sf"/>
</dbReference>
<dbReference type="InterPro" id="IPR016461">
    <property type="entry name" value="COMT-like"/>
</dbReference>